<dbReference type="OrthoDB" id="7375466at2"/>
<dbReference type="EMBL" id="ACLJ02000001">
    <property type="protein sequence ID" value="EFK55124.1"/>
    <property type="molecule type" value="Genomic_DNA"/>
</dbReference>
<evidence type="ECO:0000256" key="3">
    <source>
        <dbReference type="ARBA" id="ARBA00022692"/>
    </source>
</evidence>
<dbReference type="HOGENOM" id="CLU_000960_28_2_11"/>
<feature type="transmembrane region" description="Helical" evidence="6">
    <location>
        <begin position="254"/>
        <end position="275"/>
    </location>
</feature>
<comment type="subcellular location">
    <subcellularLocation>
        <location evidence="1">Cell membrane</location>
        <topology evidence="1">Multi-pass membrane protein</topology>
    </subcellularLocation>
</comment>
<dbReference type="InterPro" id="IPR011701">
    <property type="entry name" value="MFS"/>
</dbReference>
<dbReference type="GO" id="GO:0022857">
    <property type="term" value="F:transmembrane transporter activity"/>
    <property type="evidence" value="ECO:0007669"/>
    <property type="project" value="InterPro"/>
</dbReference>
<feature type="transmembrane region" description="Helical" evidence="6">
    <location>
        <begin position="356"/>
        <end position="378"/>
    </location>
</feature>
<gene>
    <name evidence="8" type="ORF">HMPREF0291_10382</name>
</gene>
<reference evidence="8" key="1">
    <citation type="submission" date="2010-06" db="EMBL/GenBank/DDBJ databases">
        <authorList>
            <person name="Muzny D."/>
            <person name="Qin X."/>
            <person name="Buhay C."/>
            <person name="Dugan-Rocha S."/>
            <person name="Ding Y."/>
            <person name="Chen G."/>
            <person name="Hawes A."/>
            <person name="Holder M."/>
            <person name="Jhangiani S."/>
            <person name="Johnson A."/>
            <person name="Khan Z."/>
            <person name="Li Z."/>
            <person name="Liu W."/>
            <person name="Liu X."/>
            <person name="Perez L."/>
            <person name="Shen H."/>
            <person name="Wang Q."/>
            <person name="Watt J."/>
            <person name="Xi L."/>
            <person name="Xin Y."/>
            <person name="Zhou J."/>
            <person name="Deng J."/>
            <person name="Jiang H."/>
            <person name="Liu Y."/>
            <person name="Qu J."/>
            <person name="Song X.-Z."/>
            <person name="Zhang L."/>
            <person name="Villasana D."/>
            <person name="Johnson A."/>
            <person name="Liu J."/>
            <person name="Liyanage D."/>
            <person name="Lorensuhewa L."/>
            <person name="Robinson T."/>
            <person name="Song A."/>
            <person name="Song B.-B."/>
            <person name="Dinh H."/>
            <person name="Thornton R."/>
            <person name="Coyle M."/>
            <person name="Francisco L."/>
            <person name="Jackson L."/>
            <person name="Javaid M."/>
            <person name="Korchina V."/>
            <person name="Kovar C."/>
            <person name="Mata R."/>
            <person name="Mathew T."/>
            <person name="Ngo R."/>
            <person name="Nguyen L."/>
            <person name="Nguyen N."/>
            <person name="Okwuonu G."/>
            <person name="Ongeri F."/>
            <person name="Pham C."/>
            <person name="Simmons D."/>
            <person name="Wilczek-Boney K."/>
            <person name="Hale W."/>
            <person name="Jakkamsetti A."/>
            <person name="Pham P."/>
            <person name="Ruth R."/>
            <person name="San Lucas F."/>
            <person name="Warren J."/>
            <person name="Zhang J."/>
            <person name="Zhao Z."/>
            <person name="Zhou C."/>
            <person name="Zhu D."/>
            <person name="Lee S."/>
            <person name="Bess C."/>
            <person name="Blankenburg K."/>
            <person name="Forbes L."/>
            <person name="Fu Q."/>
            <person name="Gubbala S."/>
            <person name="Hirani K."/>
            <person name="Jayaseelan J.C."/>
            <person name="Lara F."/>
            <person name="Munidasa M."/>
            <person name="Palculict T."/>
            <person name="Patil S."/>
            <person name="Pu L.-L."/>
            <person name="Saada N."/>
            <person name="Tang L."/>
            <person name="Weissenberger G."/>
            <person name="Zhu Y."/>
            <person name="Hemphill L."/>
            <person name="Shang Y."/>
            <person name="Youmans B."/>
            <person name="Ayvaz T."/>
            <person name="Ross M."/>
            <person name="Santibanez J."/>
            <person name="Aqrawi P."/>
            <person name="Gross S."/>
            <person name="Joshi V."/>
            <person name="Fowler G."/>
            <person name="Nazareth L."/>
            <person name="Reid J."/>
            <person name="Worley K."/>
            <person name="Petrosino J."/>
            <person name="Highlander S."/>
            <person name="Gibbs R."/>
        </authorList>
    </citation>
    <scope>NUCLEOTIDE SEQUENCE [LARGE SCALE GENOMIC DNA]</scope>
    <source>
        <strain evidence="8">ATCC 33030</strain>
    </source>
</reference>
<keyword evidence="4 6" id="KW-1133">Transmembrane helix</keyword>
<keyword evidence="9" id="KW-1185">Reference proteome</keyword>
<accession>D7WB93</accession>
<dbReference type="AlphaFoldDB" id="D7WB93"/>
<dbReference type="PANTHER" id="PTHR42718:SF9">
    <property type="entry name" value="MAJOR FACILITATOR SUPERFAMILY MULTIDRUG TRANSPORTER MFSC"/>
    <property type="match status" value="1"/>
</dbReference>
<feature type="transmembrane region" description="Helical" evidence="6">
    <location>
        <begin position="282"/>
        <end position="308"/>
    </location>
</feature>
<keyword evidence="5 6" id="KW-0472">Membrane</keyword>
<feature type="transmembrane region" description="Helical" evidence="6">
    <location>
        <begin position="55"/>
        <end position="74"/>
    </location>
</feature>
<dbReference type="Gene3D" id="1.20.1720.10">
    <property type="entry name" value="Multidrug resistance protein D"/>
    <property type="match status" value="1"/>
</dbReference>
<feature type="transmembrane region" description="Helical" evidence="6">
    <location>
        <begin position="112"/>
        <end position="132"/>
    </location>
</feature>
<feature type="transmembrane region" description="Helical" evidence="6">
    <location>
        <begin position="21"/>
        <end position="43"/>
    </location>
</feature>
<feature type="transmembrane region" description="Helical" evidence="6">
    <location>
        <begin position="314"/>
        <end position="335"/>
    </location>
</feature>
<keyword evidence="2" id="KW-0813">Transport</keyword>
<name>D7WB93_9CORY</name>
<feature type="transmembrane region" description="Helical" evidence="6">
    <location>
        <begin position="81"/>
        <end position="100"/>
    </location>
</feature>
<keyword evidence="3 6" id="KW-0812">Transmembrane</keyword>
<evidence type="ECO:0000256" key="5">
    <source>
        <dbReference type="ARBA" id="ARBA00023136"/>
    </source>
</evidence>
<dbReference type="eggNOG" id="COG2814">
    <property type="taxonomic scope" value="Bacteria"/>
</dbReference>
<dbReference type="Pfam" id="PF07690">
    <property type="entry name" value="MFS_1"/>
    <property type="match status" value="1"/>
</dbReference>
<evidence type="ECO:0000256" key="1">
    <source>
        <dbReference type="ARBA" id="ARBA00004651"/>
    </source>
</evidence>
<organism evidence="8 9">
    <name type="scientific">Corynebacterium genitalium ATCC 33030</name>
    <dbReference type="NCBI Taxonomy" id="585529"/>
    <lineage>
        <taxon>Bacteria</taxon>
        <taxon>Bacillati</taxon>
        <taxon>Actinomycetota</taxon>
        <taxon>Actinomycetes</taxon>
        <taxon>Mycobacteriales</taxon>
        <taxon>Corynebacteriaceae</taxon>
        <taxon>Corynebacterium</taxon>
    </lineage>
</organism>
<dbReference type="PROSITE" id="PS50850">
    <property type="entry name" value="MFS"/>
    <property type="match status" value="1"/>
</dbReference>
<dbReference type="SUPFAM" id="SSF103473">
    <property type="entry name" value="MFS general substrate transporter"/>
    <property type="match status" value="1"/>
</dbReference>
<dbReference type="InterPro" id="IPR036259">
    <property type="entry name" value="MFS_trans_sf"/>
</dbReference>
<feature type="transmembrane region" description="Helical" evidence="6">
    <location>
        <begin position="172"/>
        <end position="190"/>
    </location>
</feature>
<protein>
    <submittedName>
        <fullName evidence="8">Transporter, major facilitator family protein</fullName>
    </submittedName>
</protein>
<evidence type="ECO:0000256" key="6">
    <source>
        <dbReference type="SAM" id="Phobius"/>
    </source>
</evidence>
<evidence type="ECO:0000313" key="8">
    <source>
        <dbReference type="EMBL" id="EFK55124.1"/>
    </source>
</evidence>
<feature type="transmembrane region" description="Helical" evidence="6">
    <location>
        <begin position="144"/>
        <end position="166"/>
    </location>
</feature>
<feature type="domain" description="Major facilitator superfamily (MFS) profile" evidence="7">
    <location>
        <begin position="20"/>
        <end position="432"/>
    </location>
</feature>
<evidence type="ECO:0000313" key="9">
    <source>
        <dbReference type="Proteomes" id="UP000004208"/>
    </source>
</evidence>
<comment type="caution">
    <text evidence="8">The sequence shown here is derived from an EMBL/GenBank/DDBJ whole genome shotgun (WGS) entry which is preliminary data.</text>
</comment>
<dbReference type="PANTHER" id="PTHR42718">
    <property type="entry name" value="MAJOR FACILITATOR SUPERFAMILY MULTIDRUG TRANSPORTER MFSC"/>
    <property type="match status" value="1"/>
</dbReference>
<evidence type="ECO:0000259" key="7">
    <source>
        <dbReference type="PROSITE" id="PS50850"/>
    </source>
</evidence>
<feature type="transmembrane region" description="Helical" evidence="6">
    <location>
        <begin position="404"/>
        <end position="426"/>
    </location>
</feature>
<evidence type="ECO:0000256" key="4">
    <source>
        <dbReference type="ARBA" id="ARBA00022989"/>
    </source>
</evidence>
<evidence type="ECO:0000256" key="2">
    <source>
        <dbReference type="ARBA" id="ARBA00022448"/>
    </source>
</evidence>
<feature type="transmembrane region" description="Helical" evidence="6">
    <location>
        <begin position="221"/>
        <end position="242"/>
    </location>
</feature>
<proteinExistence type="predicted"/>
<sequence>MTRVTPEEKVVADTTPSRWTLPIVLVAQFITPMSISGTGIALPQISTDLGANTTALQWVVNGFNVAFALGVLGWGAVSDRIGFRVTFVVGSALFSVSSLISAASPSLLLLDFMRLIAGCGAAAVLTGASSMLSNAYEGSARGRAFALFGTINGLGLTLGPTISGILVSSFGWRGVFAVHGVILALVTLNARILPTATDAAQDINETKTPLLDLSILKNREFLAMCLVPIAGSIGFVTVLTYLPSAFSGIKGIGAGQAGLIMLAMTIPVVVAPILVAKLIEKVTWITVGVVVYLSLICLIVGDLGLMLLTPEGSIGLVIIPMILLGLGFGLPIGLVDGHALGVVPPERTGTAAGVLNFFRVGSEALFVAGYAFMLSLQIQQQLSGEAATSTAAGQPGHPDVYADAFSTSALTLTALVSLVTVSVLLVRRGSSAKLNEKE</sequence>
<dbReference type="Proteomes" id="UP000004208">
    <property type="component" value="Unassembled WGS sequence"/>
</dbReference>
<dbReference type="CDD" id="cd17321">
    <property type="entry name" value="MFS_MMR_MDR_like"/>
    <property type="match status" value="1"/>
</dbReference>
<dbReference type="InterPro" id="IPR020846">
    <property type="entry name" value="MFS_dom"/>
</dbReference>
<dbReference type="GO" id="GO:0005886">
    <property type="term" value="C:plasma membrane"/>
    <property type="evidence" value="ECO:0007669"/>
    <property type="project" value="UniProtKB-SubCell"/>
</dbReference>